<proteinExistence type="predicted"/>
<dbReference type="EMBL" id="CP023695">
    <property type="protein sequence ID" value="QEV21958.1"/>
    <property type="molecule type" value="Genomic_DNA"/>
</dbReference>
<dbReference type="OrthoDB" id="3499702at2"/>
<dbReference type="AlphaFoldDB" id="A0A5J6HQW0"/>
<evidence type="ECO:0000259" key="1">
    <source>
        <dbReference type="Pfam" id="PF00144"/>
    </source>
</evidence>
<keyword evidence="3" id="KW-1185">Reference proteome</keyword>
<dbReference type="GO" id="GO:0016787">
    <property type="term" value="F:hydrolase activity"/>
    <property type="evidence" value="ECO:0007669"/>
    <property type="project" value="UniProtKB-KW"/>
</dbReference>
<dbReference type="InterPro" id="IPR050491">
    <property type="entry name" value="AmpC-like"/>
</dbReference>
<protein>
    <submittedName>
        <fullName evidence="2">Class A beta-lactamase-related serine hydrolase</fullName>
    </submittedName>
</protein>
<organism evidence="2 3">
    <name type="scientific">Streptomyces alboniger</name>
    <dbReference type="NCBI Taxonomy" id="132473"/>
    <lineage>
        <taxon>Bacteria</taxon>
        <taxon>Bacillati</taxon>
        <taxon>Actinomycetota</taxon>
        <taxon>Actinomycetes</taxon>
        <taxon>Kitasatosporales</taxon>
        <taxon>Streptomycetaceae</taxon>
        <taxon>Streptomyces</taxon>
        <taxon>Streptomyces aurantiacus group</taxon>
    </lineage>
</organism>
<reference evidence="2 3" key="1">
    <citation type="submission" date="2017-09" db="EMBL/GenBank/DDBJ databases">
        <authorList>
            <person name="Lee N."/>
            <person name="Cho B.-K."/>
        </authorList>
    </citation>
    <scope>NUCLEOTIDE SEQUENCE [LARGE SCALE GENOMIC DNA]</scope>
    <source>
        <strain evidence="2 3">ATCC 12461</strain>
    </source>
</reference>
<dbReference type="InterPro" id="IPR001466">
    <property type="entry name" value="Beta-lactam-related"/>
</dbReference>
<dbReference type="KEGG" id="salw:CP975_34595"/>
<dbReference type="PANTHER" id="PTHR46825:SF7">
    <property type="entry name" value="D-ALANYL-D-ALANINE CARBOXYPEPTIDASE"/>
    <property type="match status" value="1"/>
</dbReference>
<dbReference type="Proteomes" id="UP000326553">
    <property type="component" value="Chromosome"/>
</dbReference>
<accession>A0A5J6HQW0</accession>
<dbReference type="PANTHER" id="PTHR46825">
    <property type="entry name" value="D-ALANYL-D-ALANINE-CARBOXYPEPTIDASE/ENDOPEPTIDASE AMPH"/>
    <property type="match status" value="1"/>
</dbReference>
<gene>
    <name evidence="2" type="ORF">CP975_34595</name>
</gene>
<dbReference type="Gene3D" id="3.40.710.10">
    <property type="entry name" value="DD-peptidase/beta-lactamase superfamily"/>
    <property type="match status" value="1"/>
</dbReference>
<dbReference type="Pfam" id="PF00144">
    <property type="entry name" value="Beta-lactamase"/>
    <property type="match status" value="1"/>
</dbReference>
<evidence type="ECO:0000313" key="2">
    <source>
        <dbReference type="EMBL" id="QEV21958.1"/>
    </source>
</evidence>
<keyword evidence="2" id="KW-0378">Hydrolase</keyword>
<evidence type="ECO:0000313" key="3">
    <source>
        <dbReference type="Proteomes" id="UP000326553"/>
    </source>
</evidence>
<sequence>MEARTTEGRAEALCSGFGKVLTKGACAVLSGNARRGLRKAVLAAGVAMLMVAHAGPATATATAVPAQSGGNVQKAMEELARIPGVVGVVGGAYADGKSLGLGSAGSRLLDGEGGRIPANARFRIWSQTKQMVATVVLKLVEKGELGVDDKLGDLLPEVVEKDLVTRADEITVRQMIRHTSGIPDWYAEKPNPDGSEGAPSFDVFDFTTPYRPLDLVRWSRDRPRTGEPGEKWTYSNTNYTLLGMIIERVTGHDLATELRTRLFEPLAMTRSYLMVKPPDGVKGPHGHGYYPDTDGRPRDVDRYNAGLAGAGAGGVVSTAHDVSAFNRAFSQGKLLPPELQRILTDRPAAAAHLRGHNSNSSCSDDFSITGGLAPGSVAMTFYSADGRRQLALSFTLSVKPNVVQLDLGKAVESIFCPSS</sequence>
<feature type="domain" description="Beta-lactamase-related" evidence="1">
    <location>
        <begin position="74"/>
        <end position="348"/>
    </location>
</feature>
<name>A0A5J6HQW0_STRAD</name>
<dbReference type="SUPFAM" id="SSF56601">
    <property type="entry name" value="beta-lactamase/transpeptidase-like"/>
    <property type="match status" value="1"/>
</dbReference>
<dbReference type="InterPro" id="IPR012338">
    <property type="entry name" value="Beta-lactam/transpept-like"/>
</dbReference>